<dbReference type="InterPro" id="IPR027558">
    <property type="entry name" value="Pre_pil_HX9DG_C"/>
</dbReference>
<sequence precursor="true">MARRRPLRGFTLVELLVVIAIIGVLVALLLPAVQAARESARRTACQNNLKQVGLALLSYEDVGKALPVGCVGCREKPKFRRSWCVDVLPHLEHGDLYDRFDLSLAVNDPVNLPSAAAVLGVFLCPSTPEGPQLAADGRFKGAAYGDYGGLYGAEGPAASAPFGAAQFLADPYLGVMLYEQPTRFREITDGLSHTAAVAELLDRRSGDAEWANGATLFAHELGQSVNEQTLLGNNVGGPHPGGAFLLFCDGHVAFIPNELEPVLFTALLTRAGGEQL</sequence>
<evidence type="ECO:0000313" key="3">
    <source>
        <dbReference type="Proteomes" id="UP000318478"/>
    </source>
</evidence>
<dbReference type="Pfam" id="PF07596">
    <property type="entry name" value="SBP_bac_10"/>
    <property type="match status" value="1"/>
</dbReference>
<reference evidence="2 3" key="1">
    <citation type="submission" date="2019-02" db="EMBL/GenBank/DDBJ databases">
        <title>Deep-cultivation of Planctomycetes and their phenomic and genomic characterization uncovers novel biology.</title>
        <authorList>
            <person name="Wiegand S."/>
            <person name="Jogler M."/>
            <person name="Boedeker C."/>
            <person name="Pinto D."/>
            <person name="Vollmers J."/>
            <person name="Rivas-Marin E."/>
            <person name="Kohn T."/>
            <person name="Peeters S.H."/>
            <person name="Heuer A."/>
            <person name="Rast P."/>
            <person name="Oberbeckmann S."/>
            <person name="Bunk B."/>
            <person name="Jeske O."/>
            <person name="Meyerdierks A."/>
            <person name="Storesund J.E."/>
            <person name="Kallscheuer N."/>
            <person name="Luecker S."/>
            <person name="Lage O.M."/>
            <person name="Pohl T."/>
            <person name="Merkel B.J."/>
            <person name="Hornburger P."/>
            <person name="Mueller R.-W."/>
            <person name="Bruemmer F."/>
            <person name="Labrenz M."/>
            <person name="Spormann A.M."/>
            <person name="Op Den Camp H."/>
            <person name="Overmann J."/>
            <person name="Amann R."/>
            <person name="Jetten M.S.M."/>
            <person name="Mascher T."/>
            <person name="Medema M.H."/>
            <person name="Devos D.P."/>
            <person name="Kaster A.-K."/>
            <person name="Ovreas L."/>
            <person name="Rohde M."/>
            <person name="Galperin M.Y."/>
            <person name="Jogler C."/>
        </authorList>
    </citation>
    <scope>NUCLEOTIDE SEQUENCE [LARGE SCALE GENOMIC DNA]</scope>
    <source>
        <strain evidence="2 3">Pla123a</strain>
    </source>
</reference>
<dbReference type="RefSeq" id="WP_197527615.1">
    <property type="nucleotide sequence ID" value="NZ_SJPO01000001.1"/>
</dbReference>
<comment type="caution">
    <text evidence="2">The sequence shown here is derived from an EMBL/GenBank/DDBJ whole genome shotgun (WGS) entry which is preliminary data.</text>
</comment>
<dbReference type="PANTHER" id="PTHR30093:SF2">
    <property type="entry name" value="TYPE II SECRETION SYSTEM PROTEIN H"/>
    <property type="match status" value="1"/>
</dbReference>
<accession>A0A5C5ZFB1</accession>
<protein>
    <submittedName>
        <fullName evidence="2">Type II secretion system protein G</fullName>
    </submittedName>
</protein>
<dbReference type="NCBIfam" id="TIGR04294">
    <property type="entry name" value="pre_pil_HX9DG"/>
    <property type="match status" value="1"/>
</dbReference>
<proteinExistence type="predicted"/>
<organism evidence="2 3">
    <name type="scientific">Posidoniimonas polymericola</name>
    <dbReference type="NCBI Taxonomy" id="2528002"/>
    <lineage>
        <taxon>Bacteria</taxon>
        <taxon>Pseudomonadati</taxon>
        <taxon>Planctomycetota</taxon>
        <taxon>Planctomycetia</taxon>
        <taxon>Pirellulales</taxon>
        <taxon>Lacipirellulaceae</taxon>
        <taxon>Posidoniimonas</taxon>
    </lineage>
</organism>
<dbReference type="Pfam" id="PF07963">
    <property type="entry name" value="N_methyl"/>
    <property type="match status" value="1"/>
</dbReference>
<dbReference type="InterPro" id="IPR045584">
    <property type="entry name" value="Pilin-like"/>
</dbReference>
<dbReference type="NCBIfam" id="TIGR02532">
    <property type="entry name" value="IV_pilin_GFxxxE"/>
    <property type="match status" value="1"/>
</dbReference>
<dbReference type="Gene3D" id="3.30.700.10">
    <property type="entry name" value="Glycoprotein, Type 4 Pilin"/>
    <property type="match status" value="1"/>
</dbReference>
<dbReference type="PROSITE" id="PS00409">
    <property type="entry name" value="PROKAR_NTER_METHYL"/>
    <property type="match status" value="1"/>
</dbReference>
<dbReference type="InterPro" id="IPR012902">
    <property type="entry name" value="N_methyl_site"/>
</dbReference>
<dbReference type="AlphaFoldDB" id="A0A5C5ZFB1"/>
<feature type="domain" description="DUF1559" evidence="1">
    <location>
        <begin position="34"/>
        <end position="212"/>
    </location>
</feature>
<dbReference type="SUPFAM" id="SSF54523">
    <property type="entry name" value="Pili subunits"/>
    <property type="match status" value="1"/>
</dbReference>
<dbReference type="PANTHER" id="PTHR30093">
    <property type="entry name" value="GENERAL SECRETION PATHWAY PROTEIN G"/>
    <property type="match status" value="1"/>
</dbReference>
<dbReference type="EMBL" id="SJPO01000001">
    <property type="protein sequence ID" value="TWT85795.1"/>
    <property type="molecule type" value="Genomic_DNA"/>
</dbReference>
<evidence type="ECO:0000313" key="2">
    <source>
        <dbReference type="EMBL" id="TWT85795.1"/>
    </source>
</evidence>
<name>A0A5C5ZFB1_9BACT</name>
<keyword evidence="3" id="KW-1185">Reference proteome</keyword>
<gene>
    <name evidence="2" type="primary">xcpT_2</name>
    <name evidence="2" type="ORF">Pla123a_06020</name>
</gene>
<evidence type="ECO:0000259" key="1">
    <source>
        <dbReference type="Pfam" id="PF07596"/>
    </source>
</evidence>
<dbReference type="InterPro" id="IPR011453">
    <property type="entry name" value="DUF1559"/>
</dbReference>
<dbReference type="Proteomes" id="UP000318478">
    <property type="component" value="Unassembled WGS sequence"/>
</dbReference>